<comment type="caution">
    <text evidence="3">The sequence shown here is derived from an EMBL/GenBank/DDBJ whole genome shotgun (WGS) entry which is preliminary data.</text>
</comment>
<gene>
    <name evidence="3" type="ORF">Aph01nite_48900</name>
</gene>
<sequence length="1034" mass="108083">MRPRDYDPAEDPGVYLDALEEWEERQTQLVAAVDAADTAVVAAERSLATLEGIADRLGRLLQPLARDRDALAANDTRLAVLAAELDEISGLLADYTAARELATTRLLGGPAAETPLVLLPLRLQTRWLDDGLHVRIYPDELSVDTHDPTLTAEESRWAGHYWQVRSGAVEADPEETWRQLVRRFGPTRAAWLVDVARPDGDGGTPRPGPLPRPALARLLPDRFAVVAFAGGTPLDMAPAGAPARYVTWSSQVPPDLELAVDDAPGAAWWNDLTAAHANGMAVRLNPPPGRGPIDTLVAVGLRGVRPDAPAADVLTALVAAHAVSAGAELLADDTPTNNAEALRSAHSPQAQERAARAVRDAILDSPLGEPITTDVHALQEAASEPSGEERVTADGRAVLEPSGEEPVMPDGRALGEPSGEEPVMPDGRALGEPSGEEPVTPDGRALGEPSGGEPVTVDDAPGSRGEGPAPGDAVLGSSAGAARTAAARLSGALGVPVRAFAGLAGADAGRDSVPDAVRLLVGLGTQGALRRSLGADDAWPLVRPDGPFPAFRVGRQPYGVLPVTAPGRWAADAGETTAALEPWLREWGAATGPAIATDPGAPPRPVGGGPARTESEDLDDLLIESASSLRWLPEAADGRGYDGLDALVGPADGVAAPAEALITLADTPAADLPALPEQVRAGSLLARIAVAAKRAAPAEAAVDTAVDTALRTLASTGRERLARTLCELLDAASHRFDAWVTAAAAERLTAQRAAHPGETVVGAVGWLTGVAPRTQPRSLGHLHAPSVGHAATAAVLRSAFLGERRKAWAARVEVAAAEVAALRAHLGSPMLPPAERHSVLILLRGAEAYLRVAEDGARRLAPLGPESERRLPLAVDLSSRRLRGALRVLAAVRSGQPLAAVLGHGFERALADAGLLHHLAPFRKLTRFRTGTALEALELERDRRRAVLAASKTRLAELRQTAEQARARLDAAEQALRAAQARLDAADLRYAPAADLEQRIAAANATIQQRAQELAQAEAARPAGSRTQFRVTLP</sequence>
<evidence type="ECO:0000256" key="1">
    <source>
        <dbReference type="SAM" id="Coils"/>
    </source>
</evidence>
<reference evidence="3" key="1">
    <citation type="submission" date="2021-01" db="EMBL/GenBank/DDBJ databases">
        <title>Whole genome shotgun sequence of Acrocarpospora phusangensis NBRC 108782.</title>
        <authorList>
            <person name="Komaki H."/>
            <person name="Tamura T."/>
        </authorList>
    </citation>
    <scope>NUCLEOTIDE SEQUENCE</scope>
    <source>
        <strain evidence="3">NBRC 108782</strain>
    </source>
</reference>
<proteinExistence type="predicted"/>
<dbReference type="AlphaFoldDB" id="A0A919QFS0"/>
<dbReference type="Proteomes" id="UP000640052">
    <property type="component" value="Unassembled WGS sequence"/>
</dbReference>
<name>A0A919QFS0_9ACTN</name>
<dbReference type="RefSeq" id="WP_204043259.1">
    <property type="nucleotide sequence ID" value="NZ_BOOA01000042.1"/>
</dbReference>
<feature type="region of interest" description="Disordered" evidence="2">
    <location>
        <begin position="592"/>
        <end position="615"/>
    </location>
</feature>
<organism evidence="3 4">
    <name type="scientific">Acrocarpospora phusangensis</name>
    <dbReference type="NCBI Taxonomy" id="1070424"/>
    <lineage>
        <taxon>Bacteria</taxon>
        <taxon>Bacillati</taxon>
        <taxon>Actinomycetota</taxon>
        <taxon>Actinomycetes</taxon>
        <taxon>Streptosporangiales</taxon>
        <taxon>Streptosporangiaceae</taxon>
        <taxon>Acrocarpospora</taxon>
    </lineage>
</organism>
<evidence type="ECO:0000313" key="4">
    <source>
        <dbReference type="Proteomes" id="UP000640052"/>
    </source>
</evidence>
<feature type="region of interest" description="Disordered" evidence="2">
    <location>
        <begin position="379"/>
        <end position="476"/>
    </location>
</feature>
<keyword evidence="4" id="KW-1185">Reference proteome</keyword>
<dbReference type="EMBL" id="BOOA01000042">
    <property type="protein sequence ID" value="GIH26580.1"/>
    <property type="molecule type" value="Genomic_DNA"/>
</dbReference>
<evidence type="ECO:0000313" key="3">
    <source>
        <dbReference type="EMBL" id="GIH26580.1"/>
    </source>
</evidence>
<protein>
    <submittedName>
        <fullName evidence="3">Uncharacterized protein</fullName>
    </submittedName>
</protein>
<keyword evidence="1" id="KW-0175">Coiled coil</keyword>
<accession>A0A919QFS0</accession>
<feature type="coiled-coil region" evidence="1">
    <location>
        <begin position="948"/>
        <end position="1020"/>
    </location>
</feature>
<evidence type="ECO:0000256" key="2">
    <source>
        <dbReference type="SAM" id="MobiDB-lite"/>
    </source>
</evidence>